<dbReference type="Pfam" id="PF14543">
    <property type="entry name" value="TAXi_N"/>
    <property type="match status" value="1"/>
</dbReference>
<dbReference type="Gene3D" id="2.40.70.10">
    <property type="entry name" value="Acid Proteases"/>
    <property type="match status" value="2"/>
</dbReference>
<keyword evidence="6 10" id="KW-0378">Hydrolase</keyword>
<feature type="active site" evidence="9">
    <location>
        <position position="89"/>
    </location>
</feature>
<evidence type="ECO:0000256" key="7">
    <source>
        <dbReference type="ARBA" id="ARBA00068871"/>
    </source>
</evidence>
<dbReference type="FunFam" id="2.40.70.10:FF:000015">
    <property type="entry name" value="Aspartyl protease family protein"/>
    <property type="match status" value="1"/>
</dbReference>
<gene>
    <name evidence="13" type="ORF">QJS04_geneDACA001852</name>
</gene>
<evidence type="ECO:0000256" key="10">
    <source>
        <dbReference type="RuleBase" id="RU000454"/>
    </source>
</evidence>
<sequence length="432" mass="47199">MGSKKTHWWYPMVLLSLLSAVHHSPPFCSAALKNPNPPPPKAVIPQSLAGRRSISSAVFPVLGNIYPDGLYYVSLGIGDPPKPYYLDIDTGSDVTWIQCDAPCVSCVKGPHPPYKPKKEKLVPCIDALCEAIHGNEDYPCENPNDQCDYEVEYADKGSSLGVLVKDAFSVRFTNGSLLQPKLAFGCGYDQQGFGSPSPWDGVLGLGRGKSSIVTQLRDQGLIRNVIGHCFGSRGGGYLFLGDDLVPSSGVAWAPMSRSQSQKHYSAGQANVYFGKQSLGIRDFSVVFDSGSSYTYFSSRAYRALISRLKKDLPAKVLKEAPEDTTLPVCWKGVRPFKSINDVKAYFKPLTLSFTSAKNALLEIPPERYLILTSRGNVCLGILNGTQAGLKDLNIIGDISMQDLMVIYDNEKNQIGWIPVDCKRLPKSGTVFL</sequence>
<evidence type="ECO:0000259" key="12">
    <source>
        <dbReference type="PROSITE" id="PS51767"/>
    </source>
</evidence>
<feature type="chain" id="PRO_5043653497" description="Aspartic proteinase Asp1" evidence="11">
    <location>
        <begin position="24"/>
        <end position="432"/>
    </location>
</feature>
<evidence type="ECO:0000256" key="9">
    <source>
        <dbReference type="PIRSR" id="PIRSR601461-1"/>
    </source>
</evidence>
<feature type="active site" evidence="9">
    <location>
        <position position="288"/>
    </location>
</feature>
<dbReference type="PANTHER" id="PTHR13683:SF800">
    <property type="entry name" value="EUKARYOTIC ASPARTYL PROTEASE FAMILY PROTEIN"/>
    <property type="match status" value="1"/>
</dbReference>
<dbReference type="GO" id="GO:0004190">
    <property type="term" value="F:aspartic-type endopeptidase activity"/>
    <property type="evidence" value="ECO:0007669"/>
    <property type="project" value="UniProtKB-KW"/>
</dbReference>
<dbReference type="CDD" id="cd05475">
    <property type="entry name" value="nucellin_like"/>
    <property type="match status" value="1"/>
</dbReference>
<keyword evidence="14" id="KW-1185">Reference proteome</keyword>
<keyword evidence="2 10" id="KW-0645">Protease</keyword>
<dbReference type="InterPro" id="IPR032799">
    <property type="entry name" value="TAXi_C"/>
</dbReference>
<dbReference type="Proteomes" id="UP001179952">
    <property type="component" value="Unassembled WGS sequence"/>
</dbReference>
<dbReference type="PROSITE" id="PS00141">
    <property type="entry name" value="ASP_PROTEASE"/>
    <property type="match status" value="2"/>
</dbReference>
<evidence type="ECO:0000256" key="2">
    <source>
        <dbReference type="ARBA" id="ARBA00022670"/>
    </source>
</evidence>
<dbReference type="FunFam" id="2.40.70.10:FF:000027">
    <property type="entry name" value="Aspartic proteinase Asp1 isoform A"/>
    <property type="match status" value="1"/>
</dbReference>
<evidence type="ECO:0000256" key="5">
    <source>
        <dbReference type="ARBA" id="ARBA00022750"/>
    </source>
</evidence>
<dbReference type="InterPro" id="IPR001969">
    <property type="entry name" value="Aspartic_peptidase_AS"/>
</dbReference>
<evidence type="ECO:0000256" key="4">
    <source>
        <dbReference type="ARBA" id="ARBA00022737"/>
    </source>
</evidence>
<dbReference type="PROSITE" id="PS51767">
    <property type="entry name" value="PEPTIDASE_A1"/>
    <property type="match status" value="1"/>
</dbReference>
<evidence type="ECO:0000256" key="6">
    <source>
        <dbReference type="ARBA" id="ARBA00022801"/>
    </source>
</evidence>
<dbReference type="InterPro" id="IPR033823">
    <property type="entry name" value="Nucellin"/>
</dbReference>
<dbReference type="SUPFAM" id="SSF50630">
    <property type="entry name" value="Acid proteases"/>
    <property type="match status" value="1"/>
</dbReference>
<evidence type="ECO:0000313" key="13">
    <source>
        <dbReference type="EMBL" id="KAK1274937.1"/>
    </source>
</evidence>
<dbReference type="Pfam" id="PF14541">
    <property type="entry name" value="TAXi_C"/>
    <property type="match status" value="1"/>
</dbReference>
<dbReference type="InterPro" id="IPR001461">
    <property type="entry name" value="Aspartic_peptidase_A1"/>
</dbReference>
<dbReference type="InterPro" id="IPR032861">
    <property type="entry name" value="TAXi_N"/>
</dbReference>
<feature type="domain" description="Peptidase A1" evidence="12">
    <location>
        <begin position="71"/>
        <end position="417"/>
    </location>
</feature>
<name>A0AAV9BF19_ACOGR</name>
<keyword evidence="4" id="KW-0677">Repeat</keyword>
<keyword evidence="5 10" id="KW-0064">Aspartyl protease</keyword>
<evidence type="ECO:0000256" key="8">
    <source>
        <dbReference type="ARBA" id="ARBA00077656"/>
    </source>
</evidence>
<organism evidence="13 14">
    <name type="scientific">Acorus gramineus</name>
    <name type="common">Dwarf sweet flag</name>
    <dbReference type="NCBI Taxonomy" id="55184"/>
    <lineage>
        <taxon>Eukaryota</taxon>
        <taxon>Viridiplantae</taxon>
        <taxon>Streptophyta</taxon>
        <taxon>Embryophyta</taxon>
        <taxon>Tracheophyta</taxon>
        <taxon>Spermatophyta</taxon>
        <taxon>Magnoliopsida</taxon>
        <taxon>Liliopsida</taxon>
        <taxon>Acoraceae</taxon>
        <taxon>Acorus</taxon>
    </lineage>
</organism>
<proteinExistence type="inferred from homology"/>
<comment type="caution">
    <text evidence="13">The sequence shown here is derived from an EMBL/GenBank/DDBJ whole genome shotgun (WGS) entry which is preliminary data.</text>
</comment>
<comment type="similarity">
    <text evidence="1 10">Belongs to the peptidase A1 family.</text>
</comment>
<reference evidence="13" key="2">
    <citation type="submission" date="2023-06" db="EMBL/GenBank/DDBJ databases">
        <authorList>
            <person name="Ma L."/>
            <person name="Liu K.-W."/>
            <person name="Li Z."/>
            <person name="Hsiao Y.-Y."/>
            <person name="Qi Y."/>
            <person name="Fu T."/>
            <person name="Tang G."/>
            <person name="Zhang D."/>
            <person name="Sun W.-H."/>
            <person name="Liu D.-K."/>
            <person name="Li Y."/>
            <person name="Chen G.-Z."/>
            <person name="Liu X.-D."/>
            <person name="Liao X.-Y."/>
            <person name="Jiang Y.-T."/>
            <person name="Yu X."/>
            <person name="Hao Y."/>
            <person name="Huang J."/>
            <person name="Zhao X.-W."/>
            <person name="Ke S."/>
            <person name="Chen Y.-Y."/>
            <person name="Wu W.-L."/>
            <person name="Hsu J.-L."/>
            <person name="Lin Y.-F."/>
            <person name="Huang M.-D."/>
            <person name="Li C.-Y."/>
            <person name="Huang L."/>
            <person name="Wang Z.-W."/>
            <person name="Zhao X."/>
            <person name="Zhong W.-Y."/>
            <person name="Peng D.-H."/>
            <person name="Ahmad S."/>
            <person name="Lan S."/>
            <person name="Zhang J.-S."/>
            <person name="Tsai W.-C."/>
            <person name="Van De Peer Y."/>
            <person name="Liu Z.-J."/>
        </authorList>
    </citation>
    <scope>NUCLEOTIDE SEQUENCE</scope>
    <source>
        <strain evidence="13">SCP</strain>
        <tissue evidence="13">Leaves</tissue>
    </source>
</reference>
<accession>A0AAV9BF19</accession>
<feature type="signal peptide" evidence="11">
    <location>
        <begin position="1"/>
        <end position="23"/>
    </location>
</feature>
<dbReference type="PANTHER" id="PTHR13683">
    <property type="entry name" value="ASPARTYL PROTEASES"/>
    <property type="match status" value="1"/>
</dbReference>
<dbReference type="InterPro" id="IPR033121">
    <property type="entry name" value="PEPTIDASE_A1"/>
</dbReference>
<evidence type="ECO:0000256" key="1">
    <source>
        <dbReference type="ARBA" id="ARBA00007447"/>
    </source>
</evidence>
<evidence type="ECO:0000256" key="11">
    <source>
        <dbReference type="SAM" id="SignalP"/>
    </source>
</evidence>
<dbReference type="GO" id="GO:0006508">
    <property type="term" value="P:proteolysis"/>
    <property type="evidence" value="ECO:0007669"/>
    <property type="project" value="UniProtKB-KW"/>
</dbReference>
<dbReference type="AlphaFoldDB" id="A0AAV9BF19"/>
<protein>
    <recommendedName>
        <fullName evidence="7">Aspartic proteinase Asp1</fullName>
    </recommendedName>
    <alternativeName>
        <fullName evidence="8">Nucellin-like protein</fullName>
    </alternativeName>
</protein>
<evidence type="ECO:0000256" key="3">
    <source>
        <dbReference type="ARBA" id="ARBA00022729"/>
    </source>
</evidence>
<keyword evidence="3 11" id="KW-0732">Signal</keyword>
<dbReference type="EMBL" id="JAUJYN010000003">
    <property type="protein sequence ID" value="KAK1274937.1"/>
    <property type="molecule type" value="Genomic_DNA"/>
</dbReference>
<evidence type="ECO:0000313" key="14">
    <source>
        <dbReference type="Proteomes" id="UP001179952"/>
    </source>
</evidence>
<reference evidence="13" key="1">
    <citation type="journal article" date="2023" name="Nat. Commun.">
        <title>Diploid and tetraploid genomes of Acorus and the evolution of monocots.</title>
        <authorList>
            <person name="Ma L."/>
            <person name="Liu K.W."/>
            <person name="Li Z."/>
            <person name="Hsiao Y.Y."/>
            <person name="Qi Y."/>
            <person name="Fu T."/>
            <person name="Tang G.D."/>
            <person name="Zhang D."/>
            <person name="Sun W.H."/>
            <person name="Liu D.K."/>
            <person name="Li Y."/>
            <person name="Chen G.Z."/>
            <person name="Liu X.D."/>
            <person name="Liao X.Y."/>
            <person name="Jiang Y.T."/>
            <person name="Yu X."/>
            <person name="Hao Y."/>
            <person name="Huang J."/>
            <person name="Zhao X.W."/>
            <person name="Ke S."/>
            <person name="Chen Y.Y."/>
            <person name="Wu W.L."/>
            <person name="Hsu J.L."/>
            <person name="Lin Y.F."/>
            <person name="Huang M.D."/>
            <person name="Li C.Y."/>
            <person name="Huang L."/>
            <person name="Wang Z.W."/>
            <person name="Zhao X."/>
            <person name="Zhong W.Y."/>
            <person name="Peng D.H."/>
            <person name="Ahmad S."/>
            <person name="Lan S."/>
            <person name="Zhang J.S."/>
            <person name="Tsai W.C."/>
            <person name="Van de Peer Y."/>
            <person name="Liu Z.J."/>
        </authorList>
    </citation>
    <scope>NUCLEOTIDE SEQUENCE</scope>
    <source>
        <strain evidence="13">SCP</strain>
    </source>
</reference>
<dbReference type="InterPro" id="IPR021109">
    <property type="entry name" value="Peptidase_aspartic_dom_sf"/>
</dbReference>
<dbReference type="PRINTS" id="PR00792">
    <property type="entry name" value="PEPSIN"/>
</dbReference>